<dbReference type="PROSITE" id="PS50006">
    <property type="entry name" value="FHA_DOMAIN"/>
    <property type="match status" value="1"/>
</dbReference>
<dbReference type="PANTHER" id="PTHR24349">
    <property type="entry name" value="SERINE/THREONINE-PROTEIN KINASE"/>
    <property type="match status" value="1"/>
</dbReference>
<dbReference type="Proteomes" id="UP001530315">
    <property type="component" value="Unassembled WGS sequence"/>
</dbReference>
<feature type="region of interest" description="Disordered" evidence="6">
    <location>
        <begin position="292"/>
        <end position="322"/>
    </location>
</feature>
<evidence type="ECO:0000256" key="4">
    <source>
        <dbReference type="ARBA" id="ARBA00022777"/>
    </source>
</evidence>
<gene>
    <name evidence="9" type="ORF">ACHAW5_004634</name>
</gene>
<evidence type="ECO:0000256" key="5">
    <source>
        <dbReference type="ARBA" id="ARBA00022840"/>
    </source>
</evidence>
<evidence type="ECO:0000259" key="7">
    <source>
        <dbReference type="PROSITE" id="PS50006"/>
    </source>
</evidence>
<feature type="region of interest" description="Disordered" evidence="6">
    <location>
        <begin position="1029"/>
        <end position="1052"/>
    </location>
</feature>
<sequence>MPVGIGGGGGGGGVGSGSERNNDGGINNNHDNDEADEAPSRPSSSLSSSQQRGPTDMMPRSPTTWGGGGGYGTGVATRSRSPSLGGMAVESFSSASQHSPAPRIQFLGLKNLIPSDRFNEYVLGRSVKADVTAQKLDASQQFNIIDHHTAAAAAVATAESEEHQKRRNERRDYVHAMVSNRHCRIYCLLGNVEAINNNDENGGSNSPPDMEVFVEDTSGNGTLINGTTLLRKNERRRLHTGDVICLLNPKLLGKKVRSIAEQKAFMSQYSYVFVNLYEQEARHGWGVMGMGGDGGSKSRTRGKKARGTNIGSGSGIYSTSSPSVPFATRKTGAAVNVRATKCHSVKNGNSNNNAKGKRSLLPPPSSVNATCCGGGGGAWKMTAEVVNSARPSLGQQQQESTSPKNDNAGSTTTSTSLGSFLNNVQQQHHDEPSSSDNNSNFKNTNNPKDNNQRPRPSSRDRRIEEEYDLRDLLGTGTCGEVRRAIHRRTGEERAVKIISINGGRGRKRPPPASGGGGNMIMPSENLTAIQAEAEILRSLDHPYVVKLYDTFISPSRGTIYLVMELIRGGDLFDRIVDKRDGRYTEVQARRLFRRILTAVHYLHEERGIVHRDLKPENILVVDRRSDVNIKLTDFGLAKNMTAEGLKTFCGTPQYFAPEVLRRSHTVKGNGRYGKEIDCWSIGVILFILLSGSPPFDVSSGFESVANAEIVFYKDQWDQVSLEARDLVVRLLEIDPKRRMSVTDACEHSWVLMDDGDTHRHPLHDPVVVSATRTTTAKSATDATQGNSDVDAEIAQISKKRGSIADDAPPKLPSIRDSVIDTNDSAINPISMRNNDRKNDQGKFRDKIESAPHQSGVEEKERQASIWAKSGNDHDENVTKVIQEACHTSLQPSPNGSPIHKRQLFDKHSSTALRANDYRISKKKMTMQGVESIKAAGKTLPTPVIDDESRLMKKIVFAPKEKKKKQSTLFDAGSKQQHKNNSKLAASQMPEIDKQRNKQKSSTSTVTPLGGAEQNNCGLVFRLNKKHGGKYISPEGRNNAASANGNTEKAELSEDELRDFSDDDIDDDTATAAVAGGESFEKKPLEKYLHKKRKTESIESAASVDNLCEQVKSREDVPPQSTSKMSTEKQNYTDENLPNAEVLLEANQSTIANIIKKNDRKMVQSFLFGRPPPNNNMFNHEIVEEISLENNVRPTIADVDGPALTKLRALDGGEELQQSVGESTENDGANTTNTALKGKQMPITSWFQPK</sequence>
<evidence type="ECO:0000313" key="10">
    <source>
        <dbReference type="Proteomes" id="UP001530315"/>
    </source>
</evidence>
<dbReference type="EMBL" id="JALLAZ020001787">
    <property type="protein sequence ID" value="KAL3763949.1"/>
    <property type="molecule type" value="Genomic_DNA"/>
</dbReference>
<feature type="region of interest" description="Disordered" evidence="6">
    <location>
        <begin position="1"/>
        <end position="99"/>
    </location>
</feature>
<dbReference type="Gene3D" id="2.60.200.20">
    <property type="match status" value="1"/>
</dbReference>
<dbReference type="AlphaFoldDB" id="A0ABD3MM50"/>
<dbReference type="InterPro" id="IPR000253">
    <property type="entry name" value="FHA_dom"/>
</dbReference>
<dbReference type="PROSITE" id="PS00108">
    <property type="entry name" value="PROTEIN_KINASE_ST"/>
    <property type="match status" value="1"/>
</dbReference>
<dbReference type="InterPro" id="IPR011009">
    <property type="entry name" value="Kinase-like_dom_sf"/>
</dbReference>
<evidence type="ECO:0000256" key="1">
    <source>
        <dbReference type="ARBA" id="ARBA00022527"/>
    </source>
</evidence>
<dbReference type="InterPro" id="IPR000719">
    <property type="entry name" value="Prot_kinase_dom"/>
</dbReference>
<dbReference type="CDD" id="cd05117">
    <property type="entry name" value="STKc_CAMK"/>
    <property type="match status" value="1"/>
</dbReference>
<feature type="compositionally biased region" description="Low complexity" evidence="6">
    <location>
        <begin position="40"/>
        <end position="52"/>
    </location>
</feature>
<accession>A0ABD3MM50</accession>
<feature type="compositionally biased region" description="Polar residues" evidence="6">
    <location>
        <begin position="389"/>
        <end position="408"/>
    </location>
</feature>
<feature type="compositionally biased region" description="Gly residues" evidence="6">
    <location>
        <begin position="1"/>
        <end position="16"/>
    </location>
</feature>
<dbReference type="SUPFAM" id="SSF49879">
    <property type="entry name" value="SMAD/FHA domain"/>
    <property type="match status" value="1"/>
</dbReference>
<feature type="domain" description="Protein kinase" evidence="8">
    <location>
        <begin position="467"/>
        <end position="750"/>
    </location>
</feature>
<dbReference type="InterPro" id="IPR050205">
    <property type="entry name" value="CDPK_Ser/Thr_kinases"/>
</dbReference>
<dbReference type="InterPro" id="IPR008984">
    <property type="entry name" value="SMAD_FHA_dom_sf"/>
</dbReference>
<keyword evidence="1" id="KW-0723">Serine/threonine-protein kinase</keyword>
<feature type="compositionally biased region" description="Polar residues" evidence="6">
    <location>
        <begin position="1215"/>
        <end position="1234"/>
    </location>
</feature>
<evidence type="ECO:0000256" key="6">
    <source>
        <dbReference type="SAM" id="MobiDB-lite"/>
    </source>
</evidence>
<feature type="compositionally biased region" description="Low complexity" evidence="6">
    <location>
        <begin position="434"/>
        <end position="449"/>
    </location>
</feature>
<evidence type="ECO:0000313" key="9">
    <source>
        <dbReference type="EMBL" id="KAL3763949.1"/>
    </source>
</evidence>
<dbReference type="InterPro" id="IPR008271">
    <property type="entry name" value="Ser/Thr_kinase_AS"/>
</dbReference>
<feature type="compositionally biased region" description="Low complexity" evidence="6">
    <location>
        <begin position="409"/>
        <end position="419"/>
    </location>
</feature>
<dbReference type="Gene3D" id="1.10.510.10">
    <property type="entry name" value="Transferase(Phosphotransferase) domain 1"/>
    <property type="match status" value="1"/>
</dbReference>
<keyword evidence="4" id="KW-0418">Kinase</keyword>
<keyword evidence="2" id="KW-0808">Transferase</keyword>
<protein>
    <submittedName>
        <fullName evidence="9">Uncharacterized protein</fullName>
    </submittedName>
</protein>
<feature type="region of interest" description="Disordered" evidence="6">
    <location>
        <begin position="961"/>
        <end position="1010"/>
    </location>
</feature>
<dbReference type="FunFam" id="1.10.510.10:FF:000571">
    <property type="entry name" value="Maternal embryonic leucine zipper kinase"/>
    <property type="match status" value="1"/>
</dbReference>
<reference evidence="9 10" key="1">
    <citation type="submission" date="2024-10" db="EMBL/GenBank/DDBJ databases">
        <title>Updated reference genomes for cyclostephanoid diatoms.</title>
        <authorList>
            <person name="Roberts W.R."/>
            <person name="Alverson A.J."/>
        </authorList>
    </citation>
    <scope>NUCLEOTIDE SEQUENCE [LARGE SCALE GENOMIC DNA]</scope>
    <source>
        <strain evidence="9 10">AJA276-08</strain>
    </source>
</reference>
<keyword evidence="5" id="KW-0067">ATP-binding</keyword>
<comment type="caution">
    <text evidence="9">The sequence shown here is derived from an EMBL/GenBank/DDBJ whole genome shotgun (WGS) entry which is preliminary data.</text>
</comment>
<evidence type="ECO:0000256" key="3">
    <source>
        <dbReference type="ARBA" id="ARBA00022741"/>
    </source>
</evidence>
<feature type="region of interest" description="Disordered" evidence="6">
    <location>
        <begin position="1214"/>
        <end position="1249"/>
    </location>
</feature>
<keyword evidence="10" id="KW-1185">Reference proteome</keyword>
<dbReference type="GO" id="GO:0004674">
    <property type="term" value="F:protein serine/threonine kinase activity"/>
    <property type="evidence" value="ECO:0007669"/>
    <property type="project" value="UniProtKB-KW"/>
</dbReference>
<feature type="compositionally biased region" description="Polar residues" evidence="6">
    <location>
        <begin position="999"/>
        <end position="1010"/>
    </location>
</feature>
<feature type="region of interest" description="Disordered" evidence="6">
    <location>
        <begin position="389"/>
        <end position="466"/>
    </location>
</feature>
<dbReference type="Pfam" id="PF00498">
    <property type="entry name" value="FHA"/>
    <property type="match status" value="1"/>
</dbReference>
<organism evidence="9 10">
    <name type="scientific">Stephanodiscus triporus</name>
    <dbReference type="NCBI Taxonomy" id="2934178"/>
    <lineage>
        <taxon>Eukaryota</taxon>
        <taxon>Sar</taxon>
        <taxon>Stramenopiles</taxon>
        <taxon>Ochrophyta</taxon>
        <taxon>Bacillariophyta</taxon>
        <taxon>Coscinodiscophyceae</taxon>
        <taxon>Thalassiosirophycidae</taxon>
        <taxon>Stephanodiscales</taxon>
        <taxon>Stephanodiscaceae</taxon>
        <taxon>Stephanodiscus</taxon>
    </lineage>
</organism>
<feature type="compositionally biased region" description="Low complexity" evidence="6">
    <location>
        <begin position="307"/>
        <end position="322"/>
    </location>
</feature>
<dbReference type="SUPFAM" id="SSF56112">
    <property type="entry name" value="Protein kinase-like (PK-like)"/>
    <property type="match status" value="1"/>
</dbReference>
<evidence type="ECO:0000259" key="8">
    <source>
        <dbReference type="PROSITE" id="PS50011"/>
    </source>
</evidence>
<keyword evidence="3" id="KW-0547">Nucleotide-binding</keyword>
<feature type="region of interest" description="Disordered" evidence="6">
    <location>
        <begin position="1109"/>
        <end position="1130"/>
    </location>
</feature>
<proteinExistence type="predicted"/>
<evidence type="ECO:0000256" key="2">
    <source>
        <dbReference type="ARBA" id="ARBA00022679"/>
    </source>
</evidence>
<dbReference type="Pfam" id="PF00069">
    <property type="entry name" value="Pkinase"/>
    <property type="match status" value="1"/>
</dbReference>
<feature type="region of interest" description="Disordered" evidence="6">
    <location>
        <begin position="342"/>
        <end position="368"/>
    </location>
</feature>
<dbReference type="SMART" id="SM00220">
    <property type="entry name" value="S_TKc"/>
    <property type="match status" value="1"/>
</dbReference>
<dbReference type="PROSITE" id="PS50011">
    <property type="entry name" value="PROTEIN_KINASE_DOM"/>
    <property type="match status" value="1"/>
</dbReference>
<feature type="compositionally biased region" description="Polar residues" evidence="6">
    <location>
        <begin position="1118"/>
        <end position="1130"/>
    </location>
</feature>
<name>A0ABD3MM50_9STRA</name>
<dbReference type="GO" id="GO:0005524">
    <property type="term" value="F:ATP binding"/>
    <property type="evidence" value="ECO:0007669"/>
    <property type="project" value="UniProtKB-KW"/>
</dbReference>
<feature type="domain" description="FHA" evidence="7">
    <location>
        <begin position="121"/>
        <end position="229"/>
    </location>
</feature>